<proteinExistence type="predicted"/>
<dbReference type="GO" id="GO:0004617">
    <property type="term" value="F:phosphoglycerate dehydrogenase activity"/>
    <property type="evidence" value="ECO:0007669"/>
    <property type="project" value="UniProtKB-EC"/>
</dbReference>
<sequence>GGGDGAEADDPRRREHGAERRRGLPRQARGRFPGGGVHFVRERPGGAGAAHRRGRRGDRRRAGTAVAARGAPTLGANDRRRGQRGLHPRLRRDRHHRDFRGRRPHRERAGARAGDAPRLRASPAGADPQPARRAPLLLADRHVRGRGADDRPPRLRQDRPGTRPQGEGAGDARGCLATLRRRRPVRSGGPAVRPRRPPRPPRRRRPRRHYPAAHTGDAGAHRRGGAGGDETERLPLQCRPRTDRRAGRPHGRPARRHDRGRRDRRDRPRAPAARPPALGRPEPDPPDPLRRPDAEVRPPRLRHHQRECPPLPRRGGIAQPRRQGAGLL</sequence>
<dbReference type="AlphaFoldDB" id="A0A6J4VHQ0"/>
<accession>A0A6J4VHQ0</accession>
<feature type="compositionally biased region" description="Basic and acidic residues" evidence="1">
    <location>
        <begin position="9"/>
        <end position="22"/>
    </location>
</feature>
<evidence type="ECO:0000256" key="1">
    <source>
        <dbReference type="SAM" id="MobiDB-lite"/>
    </source>
</evidence>
<name>A0A6J4VHQ0_9BACT</name>
<feature type="compositionally biased region" description="Basic and acidic residues" evidence="1">
    <location>
        <begin position="139"/>
        <end position="161"/>
    </location>
</feature>
<feature type="compositionally biased region" description="Basic residues" evidence="1">
    <location>
        <begin position="50"/>
        <end position="59"/>
    </location>
</feature>
<feature type="region of interest" description="Disordered" evidence="1">
    <location>
        <begin position="1"/>
        <end position="328"/>
    </location>
</feature>
<dbReference type="EC" id="1.1.1.95" evidence="2"/>
<feature type="compositionally biased region" description="Basic residues" evidence="1">
    <location>
        <begin position="193"/>
        <end position="211"/>
    </location>
</feature>
<feature type="compositionally biased region" description="Basic residues" evidence="1">
    <location>
        <begin position="81"/>
        <end position="106"/>
    </location>
</feature>
<gene>
    <name evidence="2" type="ORF">AVDCRST_MAG88-3123</name>
</gene>
<keyword evidence="2" id="KW-0560">Oxidoreductase</keyword>
<feature type="non-terminal residue" evidence="2">
    <location>
        <position position="328"/>
    </location>
</feature>
<feature type="compositionally biased region" description="Basic residues" evidence="1">
    <location>
        <begin position="247"/>
        <end position="259"/>
    </location>
</feature>
<dbReference type="EMBL" id="CADCWM010000752">
    <property type="protein sequence ID" value="CAA9579141.1"/>
    <property type="molecule type" value="Genomic_DNA"/>
</dbReference>
<feature type="compositionally biased region" description="Basic and acidic residues" evidence="1">
    <location>
        <begin position="107"/>
        <end position="118"/>
    </location>
</feature>
<protein>
    <submittedName>
        <fullName evidence="2">D-3-phosphoglycerate dehydrogenase</fullName>
        <ecNumber evidence="2">1.1.1.95</ecNumber>
    </submittedName>
</protein>
<feature type="compositionally biased region" description="Low complexity" evidence="1">
    <location>
        <begin position="270"/>
        <end position="280"/>
    </location>
</feature>
<organism evidence="2">
    <name type="scientific">uncultured Thermomicrobiales bacterium</name>
    <dbReference type="NCBI Taxonomy" id="1645740"/>
    <lineage>
        <taxon>Bacteria</taxon>
        <taxon>Pseudomonadati</taxon>
        <taxon>Thermomicrobiota</taxon>
        <taxon>Thermomicrobia</taxon>
        <taxon>Thermomicrobiales</taxon>
        <taxon>environmental samples</taxon>
    </lineage>
</organism>
<feature type="compositionally biased region" description="Basic and acidic residues" evidence="1">
    <location>
        <begin position="281"/>
        <end position="298"/>
    </location>
</feature>
<feature type="compositionally biased region" description="Basic and acidic residues" evidence="1">
    <location>
        <begin position="260"/>
        <end position="269"/>
    </location>
</feature>
<evidence type="ECO:0000313" key="2">
    <source>
        <dbReference type="EMBL" id="CAA9579141.1"/>
    </source>
</evidence>
<feature type="non-terminal residue" evidence="2">
    <location>
        <position position="1"/>
    </location>
</feature>
<reference evidence="2" key="1">
    <citation type="submission" date="2020-02" db="EMBL/GenBank/DDBJ databases">
        <authorList>
            <person name="Meier V. D."/>
        </authorList>
    </citation>
    <scope>NUCLEOTIDE SEQUENCE</scope>
    <source>
        <strain evidence="2">AVDCRST_MAG88</strain>
    </source>
</reference>